<sequence>MKGTCGVLKTTQHSRTGALFAGVPFLRLKQAMKPLYIKRIVLLGDSVAYGYGTQGGLATYLKQTFPDSEVTNFGINGLTSDGLVERLQLHRWDEAIREADLVILNIGGNDLLRAFKTGGPQQLIRQFGQLKRNYRKNLLEIYRYIRDTSSNAMIVQNNLYNSMKKEVQYFGFTNLLITIWNTAIGEKDIIVARLNAMGKNRSIWLDSIHPNEDGYKIMNDLLKTTLADRGYSVHSGDH</sequence>
<keyword evidence="2" id="KW-1185">Reference proteome</keyword>
<dbReference type="Pfam" id="PF00657">
    <property type="entry name" value="Lipase_GDSL"/>
    <property type="match status" value="1"/>
</dbReference>
<dbReference type="AlphaFoldDB" id="A0A1Q2L0R6"/>
<dbReference type="InterPro" id="IPR036514">
    <property type="entry name" value="SGNH_hydro_sf"/>
</dbReference>
<evidence type="ECO:0000313" key="1">
    <source>
        <dbReference type="EMBL" id="AQQ53996.1"/>
    </source>
</evidence>
<dbReference type="PANTHER" id="PTHR30383:SF5">
    <property type="entry name" value="SGNH HYDROLASE-TYPE ESTERASE DOMAIN-CONTAINING PROTEIN"/>
    <property type="match status" value="1"/>
</dbReference>
<dbReference type="SUPFAM" id="SSF52266">
    <property type="entry name" value="SGNH hydrolase"/>
    <property type="match status" value="1"/>
</dbReference>
<dbReference type="GO" id="GO:0004622">
    <property type="term" value="F:phosphatidylcholine lysophospholipase activity"/>
    <property type="evidence" value="ECO:0007669"/>
    <property type="project" value="TreeGrafter"/>
</dbReference>
<dbReference type="KEGG" id="pmar:B0X71_13420"/>
<evidence type="ECO:0000313" key="2">
    <source>
        <dbReference type="Proteomes" id="UP000188184"/>
    </source>
</evidence>
<organism evidence="1 2">
    <name type="scientific">Planococcus lenghuensis</name>
    <dbReference type="NCBI Taxonomy" id="2213202"/>
    <lineage>
        <taxon>Bacteria</taxon>
        <taxon>Bacillati</taxon>
        <taxon>Bacillota</taxon>
        <taxon>Bacilli</taxon>
        <taxon>Bacillales</taxon>
        <taxon>Caryophanaceae</taxon>
        <taxon>Planococcus</taxon>
    </lineage>
</organism>
<accession>A0A1Q2L0R6</accession>
<dbReference type="PANTHER" id="PTHR30383">
    <property type="entry name" value="THIOESTERASE 1/PROTEASE 1/LYSOPHOSPHOLIPASE L1"/>
    <property type="match status" value="1"/>
</dbReference>
<dbReference type="Gene3D" id="3.40.50.1110">
    <property type="entry name" value="SGNH hydrolase"/>
    <property type="match status" value="1"/>
</dbReference>
<dbReference type="InterPro" id="IPR001087">
    <property type="entry name" value="GDSL"/>
</dbReference>
<reference evidence="1 2" key="1">
    <citation type="submission" date="2017-02" db="EMBL/GenBank/DDBJ databases">
        <title>The complete genomic sequence of a novel cold adapted crude oil-degrading bacterium Planococcus qaidamina Y42.</title>
        <authorList>
            <person name="Yang R."/>
        </authorList>
    </citation>
    <scope>NUCLEOTIDE SEQUENCE [LARGE SCALE GENOMIC DNA]</scope>
    <source>
        <strain evidence="1 2">Y42</strain>
    </source>
</reference>
<protein>
    <submittedName>
        <fullName evidence="1">Uncharacterized protein</fullName>
    </submittedName>
</protein>
<dbReference type="OrthoDB" id="26855at2"/>
<dbReference type="InterPro" id="IPR051532">
    <property type="entry name" value="Ester_Hydrolysis_Enzymes"/>
</dbReference>
<proteinExistence type="predicted"/>
<gene>
    <name evidence="1" type="ORF">B0X71_13420</name>
</gene>
<dbReference type="EMBL" id="CP019640">
    <property type="protein sequence ID" value="AQQ53996.1"/>
    <property type="molecule type" value="Genomic_DNA"/>
</dbReference>
<name>A0A1Q2L0R6_9BACL</name>
<dbReference type="Proteomes" id="UP000188184">
    <property type="component" value="Chromosome"/>
</dbReference>